<dbReference type="AlphaFoldDB" id="A0A2Z7D566"/>
<feature type="compositionally biased region" description="Basic and acidic residues" evidence="1">
    <location>
        <begin position="106"/>
        <end position="116"/>
    </location>
</feature>
<feature type="compositionally biased region" description="Polar residues" evidence="1">
    <location>
        <begin position="17"/>
        <end position="29"/>
    </location>
</feature>
<evidence type="ECO:0000313" key="2">
    <source>
        <dbReference type="EMBL" id="KZV54762.1"/>
    </source>
</evidence>
<proteinExistence type="predicted"/>
<dbReference type="EMBL" id="KQ989159">
    <property type="protein sequence ID" value="KZV54762.1"/>
    <property type="molecule type" value="Genomic_DNA"/>
</dbReference>
<evidence type="ECO:0000313" key="3">
    <source>
        <dbReference type="Proteomes" id="UP000250235"/>
    </source>
</evidence>
<feature type="region of interest" description="Disordered" evidence="1">
    <location>
        <begin position="106"/>
        <end position="129"/>
    </location>
</feature>
<dbReference type="Proteomes" id="UP000250235">
    <property type="component" value="Unassembled WGS sequence"/>
</dbReference>
<protein>
    <submittedName>
        <fullName evidence="2">Uncharacterized protein</fullName>
    </submittedName>
</protein>
<reference evidence="2 3" key="1">
    <citation type="journal article" date="2015" name="Proc. Natl. Acad. Sci. U.S.A.">
        <title>The resurrection genome of Boea hygrometrica: A blueprint for survival of dehydration.</title>
        <authorList>
            <person name="Xiao L."/>
            <person name="Yang G."/>
            <person name="Zhang L."/>
            <person name="Yang X."/>
            <person name="Zhao S."/>
            <person name="Ji Z."/>
            <person name="Zhou Q."/>
            <person name="Hu M."/>
            <person name="Wang Y."/>
            <person name="Chen M."/>
            <person name="Xu Y."/>
            <person name="Jin H."/>
            <person name="Xiao X."/>
            <person name="Hu G."/>
            <person name="Bao F."/>
            <person name="Hu Y."/>
            <person name="Wan P."/>
            <person name="Li L."/>
            <person name="Deng X."/>
            <person name="Kuang T."/>
            <person name="Xiang C."/>
            <person name="Zhu J.K."/>
            <person name="Oliver M.J."/>
            <person name="He Y."/>
        </authorList>
    </citation>
    <scope>NUCLEOTIDE SEQUENCE [LARGE SCALE GENOMIC DNA]</scope>
    <source>
        <strain evidence="3">cv. XS01</strain>
    </source>
</reference>
<organism evidence="2 3">
    <name type="scientific">Dorcoceras hygrometricum</name>
    <dbReference type="NCBI Taxonomy" id="472368"/>
    <lineage>
        <taxon>Eukaryota</taxon>
        <taxon>Viridiplantae</taxon>
        <taxon>Streptophyta</taxon>
        <taxon>Embryophyta</taxon>
        <taxon>Tracheophyta</taxon>
        <taxon>Spermatophyta</taxon>
        <taxon>Magnoliopsida</taxon>
        <taxon>eudicotyledons</taxon>
        <taxon>Gunneridae</taxon>
        <taxon>Pentapetalae</taxon>
        <taxon>asterids</taxon>
        <taxon>lamiids</taxon>
        <taxon>Lamiales</taxon>
        <taxon>Gesneriaceae</taxon>
        <taxon>Didymocarpoideae</taxon>
        <taxon>Trichosporeae</taxon>
        <taxon>Loxocarpinae</taxon>
        <taxon>Dorcoceras</taxon>
    </lineage>
</organism>
<sequence>MVPKNPQAARDWPEMNPRSQKQCRNNISGSPDGDRTATRSGGSGSRSRDAAEAPCSDQIHRKSGTSTVGDGRSPNPVHEWKQDSFQPAQIEGQVEEIVRNVETVEKREAEAEHQAPENEQLVLQMDNRP</sequence>
<keyword evidence="3" id="KW-1185">Reference proteome</keyword>
<evidence type="ECO:0000256" key="1">
    <source>
        <dbReference type="SAM" id="MobiDB-lite"/>
    </source>
</evidence>
<gene>
    <name evidence="2" type="ORF">F511_41321</name>
</gene>
<accession>A0A2Z7D566</accession>
<name>A0A2Z7D566_9LAMI</name>
<feature type="region of interest" description="Disordered" evidence="1">
    <location>
        <begin position="1"/>
        <end position="93"/>
    </location>
</feature>